<name>A0A2U1PN93_ARTAN</name>
<dbReference type="GO" id="GO:0003964">
    <property type="term" value="F:RNA-directed DNA polymerase activity"/>
    <property type="evidence" value="ECO:0007669"/>
    <property type="project" value="UniProtKB-KW"/>
</dbReference>
<dbReference type="OrthoDB" id="1932741at2759"/>
<accession>A0A2U1PN93</accession>
<organism evidence="2 3">
    <name type="scientific">Artemisia annua</name>
    <name type="common">Sweet wormwood</name>
    <dbReference type="NCBI Taxonomy" id="35608"/>
    <lineage>
        <taxon>Eukaryota</taxon>
        <taxon>Viridiplantae</taxon>
        <taxon>Streptophyta</taxon>
        <taxon>Embryophyta</taxon>
        <taxon>Tracheophyta</taxon>
        <taxon>Spermatophyta</taxon>
        <taxon>Magnoliopsida</taxon>
        <taxon>eudicotyledons</taxon>
        <taxon>Gunneridae</taxon>
        <taxon>Pentapetalae</taxon>
        <taxon>asterids</taxon>
        <taxon>campanulids</taxon>
        <taxon>Asterales</taxon>
        <taxon>Asteraceae</taxon>
        <taxon>Asteroideae</taxon>
        <taxon>Anthemideae</taxon>
        <taxon>Artemisiinae</taxon>
        <taxon>Artemisia</taxon>
    </lineage>
</organism>
<keyword evidence="3" id="KW-1185">Reference proteome</keyword>
<dbReference type="Proteomes" id="UP000245207">
    <property type="component" value="Unassembled WGS sequence"/>
</dbReference>
<feature type="region of interest" description="Disordered" evidence="1">
    <location>
        <begin position="92"/>
        <end position="118"/>
    </location>
</feature>
<dbReference type="PANTHER" id="PTHR33710">
    <property type="entry name" value="BNAC02G09200D PROTEIN"/>
    <property type="match status" value="1"/>
</dbReference>
<evidence type="ECO:0000313" key="3">
    <source>
        <dbReference type="Proteomes" id="UP000245207"/>
    </source>
</evidence>
<dbReference type="AlphaFoldDB" id="A0A2U1PN93"/>
<gene>
    <name evidence="2" type="ORF">CTI12_AA134820</name>
</gene>
<dbReference type="Gene3D" id="3.60.10.10">
    <property type="entry name" value="Endonuclease/exonuclease/phosphatase"/>
    <property type="match status" value="1"/>
</dbReference>
<keyword evidence="2" id="KW-0808">Transferase</keyword>
<dbReference type="SUPFAM" id="SSF56219">
    <property type="entry name" value="DNase I-like"/>
    <property type="match status" value="1"/>
</dbReference>
<keyword evidence="2" id="KW-0548">Nucleotidyltransferase</keyword>
<sequence length="481" mass="53938">MMSGSVKAASGTTKPVSTQVPNVSQVLNATQQPSNTTPNQHVQAAMVSVNTDVNVSQVSNATDPSTVVNEENHGTDPSTLDAELNVSDASLEVSSPSTRISDPKAYVSRPPTHVHQSGTTPKSFVDIFKDKSAKKVIICENKLAVCAILESHVANSRLEVLCSKVFRNWDWTSNGHLCSKGSRIVLGWNQDEIDLTVISMDDQVIHVCIRFKADKKELFCSFIYAHNRYTHRRPLWDNLKMHKLYTRARPWCILGDFNSALHLEDKVAGSSVIDISMREFKECIDEVELVDINRSGLQFTWNQKPRDLDGTLTKIDRIMANLGFMDLFVGAHAIFQPYRISDHSPDILTIPTSVTFKPRPFKFANILVQNPRFKEEVKEAWGTNVSGFFMYRVVSKLKLLKKPLRGLLFNEGNIHENVIKLRHELDTVQRALDTAFVAWEVVCLPKHEGGIGIRSLGSFNNALITSHIWSIVSGKESLWVK</sequence>
<feature type="region of interest" description="Disordered" evidence="1">
    <location>
        <begin position="61"/>
        <end position="80"/>
    </location>
</feature>
<dbReference type="PANTHER" id="PTHR33710:SF71">
    <property type="entry name" value="ENDONUCLEASE_EXONUCLEASE_PHOSPHATASE DOMAIN-CONTAINING PROTEIN"/>
    <property type="match status" value="1"/>
</dbReference>
<feature type="compositionally biased region" description="Polar residues" evidence="1">
    <location>
        <begin position="10"/>
        <end position="20"/>
    </location>
</feature>
<evidence type="ECO:0000256" key="1">
    <source>
        <dbReference type="SAM" id="MobiDB-lite"/>
    </source>
</evidence>
<feature type="region of interest" description="Disordered" evidence="1">
    <location>
        <begin position="1"/>
        <end position="20"/>
    </location>
</feature>
<evidence type="ECO:0000313" key="2">
    <source>
        <dbReference type="EMBL" id="PWA87244.1"/>
    </source>
</evidence>
<dbReference type="STRING" id="35608.A0A2U1PN93"/>
<dbReference type="EMBL" id="PKPP01000934">
    <property type="protein sequence ID" value="PWA87244.1"/>
    <property type="molecule type" value="Genomic_DNA"/>
</dbReference>
<comment type="caution">
    <text evidence="2">The sequence shown here is derived from an EMBL/GenBank/DDBJ whole genome shotgun (WGS) entry which is preliminary data.</text>
</comment>
<reference evidence="2 3" key="1">
    <citation type="journal article" date="2018" name="Mol. Plant">
        <title>The genome of Artemisia annua provides insight into the evolution of Asteraceae family and artemisinin biosynthesis.</title>
        <authorList>
            <person name="Shen Q."/>
            <person name="Zhang L."/>
            <person name="Liao Z."/>
            <person name="Wang S."/>
            <person name="Yan T."/>
            <person name="Shi P."/>
            <person name="Liu M."/>
            <person name="Fu X."/>
            <person name="Pan Q."/>
            <person name="Wang Y."/>
            <person name="Lv Z."/>
            <person name="Lu X."/>
            <person name="Zhang F."/>
            <person name="Jiang W."/>
            <person name="Ma Y."/>
            <person name="Chen M."/>
            <person name="Hao X."/>
            <person name="Li L."/>
            <person name="Tang Y."/>
            <person name="Lv G."/>
            <person name="Zhou Y."/>
            <person name="Sun X."/>
            <person name="Brodelius P.E."/>
            <person name="Rose J.K.C."/>
            <person name="Tang K."/>
        </authorList>
    </citation>
    <scope>NUCLEOTIDE SEQUENCE [LARGE SCALE GENOMIC DNA]</scope>
    <source>
        <strain evidence="3">cv. Huhao1</strain>
        <tissue evidence="2">Leaf</tissue>
    </source>
</reference>
<protein>
    <submittedName>
        <fullName evidence="2">RNA-directed DNA polymerase, eukaryota, Reverse transcriptase zinc-binding domain protein</fullName>
    </submittedName>
</protein>
<keyword evidence="2" id="KW-0695">RNA-directed DNA polymerase</keyword>
<dbReference type="InterPro" id="IPR036691">
    <property type="entry name" value="Endo/exonu/phosph_ase_sf"/>
</dbReference>
<proteinExistence type="predicted"/>